<protein>
    <submittedName>
        <fullName evidence="1">Uncharacterized protein</fullName>
    </submittedName>
</protein>
<dbReference type="EMBL" id="CAKAEH010001737">
    <property type="protein sequence ID" value="CAG9539029.1"/>
    <property type="molecule type" value="Genomic_DNA"/>
</dbReference>
<sequence length="78" mass="8738">MASINIHHYFADVKIQFIYTTVAQELAAAARGNPTVSYRRQISDAGCAFTDHITVSVVTLRHALVPMRPADDELEFFQ</sequence>
<accession>A0A8J2MAT0</accession>
<reference evidence="1" key="1">
    <citation type="submission" date="2021-09" db="EMBL/GenBank/DDBJ databases">
        <authorList>
            <consortium name="Pathogen Informatics"/>
        </authorList>
    </citation>
    <scope>NUCLEOTIDE SEQUENCE</scope>
</reference>
<gene>
    <name evidence="1" type="ORF">CJOHNSTONI_LOCUS8673</name>
</gene>
<comment type="caution">
    <text evidence="1">The sequence shown here is derived from an EMBL/GenBank/DDBJ whole genome shotgun (WGS) entry which is preliminary data.</text>
</comment>
<dbReference type="OrthoDB" id="10264738at2759"/>
<dbReference type="AlphaFoldDB" id="A0A8J2MAT0"/>
<evidence type="ECO:0000313" key="1">
    <source>
        <dbReference type="EMBL" id="CAG9539029.1"/>
    </source>
</evidence>
<name>A0A8J2MAT0_9BILA</name>
<proteinExistence type="predicted"/>
<dbReference type="Proteomes" id="UP000746747">
    <property type="component" value="Unassembled WGS sequence"/>
</dbReference>
<organism evidence="1 2">
    <name type="scientific">Cercopithifilaria johnstoni</name>
    <dbReference type="NCBI Taxonomy" id="2874296"/>
    <lineage>
        <taxon>Eukaryota</taxon>
        <taxon>Metazoa</taxon>
        <taxon>Ecdysozoa</taxon>
        <taxon>Nematoda</taxon>
        <taxon>Chromadorea</taxon>
        <taxon>Rhabditida</taxon>
        <taxon>Spirurina</taxon>
        <taxon>Spiruromorpha</taxon>
        <taxon>Filarioidea</taxon>
        <taxon>Onchocercidae</taxon>
        <taxon>Cercopithifilaria</taxon>
    </lineage>
</organism>
<keyword evidence="2" id="KW-1185">Reference proteome</keyword>
<evidence type="ECO:0000313" key="2">
    <source>
        <dbReference type="Proteomes" id="UP000746747"/>
    </source>
</evidence>